<comment type="caution">
    <text evidence="1">The sequence shown here is derived from an EMBL/GenBank/DDBJ whole genome shotgun (WGS) entry which is preliminary data.</text>
</comment>
<evidence type="ECO:0000313" key="2">
    <source>
        <dbReference type="Proteomes" id="UP001314170"/>
    </source>
</evidence>
<gene>
    <name evidence="1" type="ORF">DCAF_LOCUS2715</name>
</gene>
<accession>A0AAV1QVD3</accession>
<keyword evidence="2" id="KW-1185">Reference proteome</keyword>
<proteinExistence type="predicted"/>
<sequence length="71" mass="8238">MEMQRGDHLMRERGPLLAEERGLLLVHSSYRWGISLQYIQKISNGMSYDERGGIHEKKEAIDIKRTSIGHD</sequence>
<dbReference type="AlphaFoldDB" id="A0AAV1QVD3"/>
<name>A0AAV1QVD3_9ROSI</name>
<dbReference type="EMBL" id="CAWUPB010000822">
    <property type="protein sequence ID" value="CAK7325043.1"/>
    <property type="molecule type" value="Genomic_DNA"/>
</dbReference>
<protein>
    <submittedName>
        <fullName evidence="1">Uncharacterized protein</fullName>
    </submittedName>
</protein>
<dbReference type="Proteomes" id="UP001314170">
    <property type="component" value="Unassembled WGS sequence"/>
</dbReference>
<reference evidence="1 2" key="1">
    <citation type="submission" date="2024-01" db="EMBL/GenBank/DDBJ databases">
        <authorList>
            <person name="Waweru B."/>
        </authorList>
    </citation>
    <scope>NUCLEOTIDE SEQUENCE [LARGE SCALE GENOMIC DNA]</scope>
</reference>
<feature type="non-terminal residue" evidence="1">
    <location>
        <position position="71"/>
    </location>
</feature>
<organism evidence="1 2">
    <name type="scientific">Dovyalis caffra</name>
    <dbReference type="NCBI Taxonomy" id="77055"/>
    <lineage>
        <taxon>Eukaryota</taxon>
        <taxon>Viridiplantae</taxon>
        <taxon>Streptophyta</taxon>
        <taxon>Embryophyta</taxon>
        <taxon>Tracheophyta</taxon>
        <taxon>Spermatophyta</taxon>
        <taxon>Magnoliopsida</taxon>
        <taxon>eudicotyledons</taxon>
        <taxon>Gunneridae</taxon>
        <taxon>Pentapetalae</taxon>
        <taxon>rosids</taxon>
        <taxon>fabids</taxon>
        <taxon>Malpighiales</taxon>
        <taxon>Salicaceae</taxon>
        <taxon>Flacourtieae</taxon>
        <taxon>Dovyalis</taxon>
    </lineage>
</organism>
<evidence type="ECO:0000313" key="1">
    <source>
        <dbReference type="EMBL" id="CAK7325043.1"/>
    </source>
</evidence>